<evidence type="ECO:0000313" key="3">
    <source>
        <dbReference type="Proteomes" id="UP001557484"/>
    </source>
</evidence>
<name>A0ABV3TRQ6_9GAMM</name>
<sequence length="145" mass="15432">MNIMKTTFHTSRFIAALLALTLCGAAYGLKPMSAEHLSGSCEASLNADSGVADSACAAFIRGYIEANSHIRIGEMGDLSFTQRALLSRAPSGSTSINTLKTVKYCLSESTTIRELAILVVDESSPTYTGTAASLLEQIFKAHYLC</sequence>
<dbReference type="Proteomes" id="UP001557484">
    <property type="component" value="Unassembled WGS sequence"/>
</dbReference>
<evidence type="ECO:0000256" key="1">
    <source>
        <dbReference type="SAM" id="SignalP"/>
    </source>
</evidence>
<comment type="caution">
    <text evidence="2">The sequence shown here is derived from an EMBL/GenBank/DDBJ whole genome shotgun (WGS) entry which is preliminary data.</text>
</comment>
<protein>
    <recommendedName>
        <fullName evidence="4">Rap1a immunity protein domain-containing protein</fullName>
    </recommendedName>
</protein>
<accession>A0ABV3TRQ6</accession>
<organism evidence="2 3">
    <name type="scientific">Zhongshania arctica</name>
    <dbReference type="NCBI Taxonomy" id="3238302"/>
    <lineage>
        <taxon>Bacteria</taxon>
        <taxon>Pseudomonadati</taxon>
        <taxon>Pseudomonadota</taxon>
        <taxon>Gammaproteobacteria</taxon>
        <taxon>Cellvibrionales</taxon>
        <taxon>Spongiibacteraceae</taxon>
        <taxon>Zhongshania</taxon>
    </lineage>
</organism>
<evidence type="ECO:0000313" key="2">
    <source>
        <dbReference type="EMBL" id="MEX1664277.1"/>
    </source>
</evidence>
<gene>
    <name evidence="2" type="ORF">AB4875_02190</name>
</gene>
<evidence type="ECO:0008006" key="4">
    <source>
        <dbReference type="Google" id="ProtNLM"/>
    </source>
</evidence>
<proteinExistence type="predicted"/>
<feature type="signal peptide" evidence="1">
    <location>
        <begin position="1"/>
        <end position="25"/>
    </location>
</feature>
<keyword evidence="3" id="KW-1185">Reference proteome</keyword>
<keyword evidence="1" id="KW-0732">Signal</keyword>
<reference evidence="2 3" key="1">
    <citation type="journal article" date="2011" name="Int. J. Syst. Evol. Microbiol.">
        <title>Zhongshania antarctica gen. nov., sp. nov. and Zhongshania guokunii sp. nov., gammaproteobacteria respectively isolated from coastal attached (fast) ice and surface seawater of the Antarctic.</title>
        <authorList>
            <person name="Li H.J."/>
            <person name="Zhang X.Y."/>
            <person name="Chen C.X."/>
            <person name="Zhang Y.J."/>
            <person name="Gao Z.M."/>
            <person name="Yu Y."/>
            <person name="Chen X.L."/>
            <person name="Chen B."/>
            <person name="Zhang Y.Z."/>
        </authorList>
    </citation>
    <scope>NUCLEOTIDE SEQUENCE [LARGE SCALE GENOMIC DNA]</scope>
    <source>
        <strain evidence="2 3">R06B22</strain>
    </source>
</reference>
<dbReference type="EMBL" id="JBFRYB010000001">
    <property type="protein sequence ID" value="MEX1664277.1"/>
    <property type="molecule type" value="Genomic_DNA"/>
</dbReference>
<feature type="chain" id="PRO_5046239794" description="Rap1a immunity protein domain-containing protein" evidence="1">
    <location>
        <begin position="26"/>
        <end position="145"/>
    </location>
</feature>
<dbReference type="RefSeq" id="WP_368374401.1">
    <property type="nucleotide sequence ID" value="NZ_JBFRYB010000001.1"/>
</dbReference>